<reference evidence="1 2" key="1">
    <citation type="submission" date="2019-05" db="EMBL/GenBank/DDBJ databases">
        <title>Another draft genome of Portunus trituberculatus and its Hox gene families provides insights of decapod evolution.</title>
        <authorList>
            <person name="Jeong J.-H."/>
            <person name="Song I."/>
            <person name="Kim S."/>
            <person name="Choi T."/>
            <person name="Kim D."/>
            <person name="Ryu S."/>
            <person name="Kim W."/>
        </authorList>
    </citation>
    <scope>NUCLEOTIDE SEQUENCE [LARGE SCALE GENOMIC DNA]</scope>
    <source>
        <tissue evidence="1">Muscle</tissue>
    </source>
</reference>
<dbReference type="AlphaFoldDB" id="A0A5B7GVT8"/>
<comment type="caution">
    <text evidence="1">The sequence shown here is derived from an EMBL/GenBank/DDBJ whole genome shotgun (WGS) entry which is preliminary data.</text>
</comment>
<organism evidence="1 2">
    <name type="scientific">Portunus trituberculatus</name>
    <name type="common">Swimming crab</name>
    <name type="synonym">Neptunus trituberculatus</name>
    <dbReference type="NCBI Taxonomy" id="210409"/>
    <lineage>
        <taxon>Eukaryota</taxon>
        <taxon>Metazoa</taxon>
        <taxon>Ecdysozoa</taxon>
        <taxon>Arthropoda</taxon>
        <taxon>Crustacea</taxon>
        <taxon>Multicrustacea</taxon>
        <taxon>Malacostraca</taxon>
        <taxon>Eumalacostraca</taxon>
        <taxon>Eucarida</taxon>
        <taxon>Decapoda</taxon>
        <taxon>Pleocyemata</taxon>
        <taxon>Brachyura</taxon>
        <taxon>Eubrachyura</taxon>
        <taxon>Portunoidea</taxon>
        <taxon>Portunidae</taxon>
        <taxon>Portuninae</taxon>
        <taxon>Portunus</taxon>
    </lineage>
</organism>
<evidence type="ECO:0000313" key="2">
    <source>
        <dbReference type="Proteomes" id="UP000324222"/>
    </source>
</evidence>
<keyword evidence="2" id="KW-1185">Reference proteome</keyword>
<name>A0A5B7GVT8_PORTR</name>
<proteinExistence type="predicted"/>
<sequence>MSGIPGAVSRAFWRWNHKCTTGITSTTGKNKICILSYKQ</sequence>
<dbReference type="EMBL" id="VSRR010018756">
    <property type="protein sequence ID" value="MPC61659.1"/>
    <property type="molecule type" value="Genomic_DNA"/>
</dbReference>
<dbReference type="Proteomes" id="UP000324222">
    <property type="component" value="Unassembled WGS sequence"/>
</dbReference>
<accession>A0A5B7GVT8</accession>
<protein>
    <submittedName>
        <fullName evidence="1">Uncharacterized protein</fullName>
    </submittedName>
</protein>
<gene>
    <name evidence="1" type="ORF">E2C01_055734</name>
</gene>
<evidence type="ECO:0000313" key="1">
    <source>
        <dbReference type="EMBL" id="MPC61659.1"/>
    </source>
</evidence>